<dbReference type="AlphaFoldDB" id="A0A6C0JX19"/>
<dbReference type="EMBL" id="MN740709">
    <property type="protein sequence ID" value="QHU09356.1"/>
    <property type="molecule type" value="Genomic_DNA"/>
</dbReference>
<proteinExistence type="predicted"/>
<reference evidence="1" key="1">
    <citation type="journal article" date="2020" name="Nature">
        <title>Giant virus diversity and host interactions through global metagenomics.</title>
        <authorList>
            <person name="Schulz F."/>
            <person name="Roux S."/>
            <person name="Paez-Espino D."/>
            <person name="Jungbluth S."/>
            <person name="Walsh D.A."/>
            <person name="Denef V.J."/>
            <person name="McMahon K.D."/>
            <person name="Konstantinidis K.T."/>
            <person name="Eloe-Fadrosh E.A."/>
            <person name="Kyrpides N.C."/>
            <person name="Woyke T."/>
        </authorList>
    </citation>
    <scope>NUCLEOTIDE SEQUENCE</scope>
    <source>
        <strain evidence="1">GVMAG-S-1074260-58</strain>
    </source>
</reference>
<organism evidence="1">
    <name type="scientific">viral metagenome</name>
    <dbReference type="NCBI Taxonomy" id="1070528"/>
    <lineage>
        <taxon>unclassified sequences</taxon>
        <taxon>metagenomes</taxon>
        <taxon>organismal metagenomes</taxon>
    </lineage>
</organism>
<name>A0A6C0JX19_9ZZZZ</name>
<protein>
    <recommendedName>
        <fullName evidence="2">Nucleotide-diphospho-sugar transferase domain-containing protein</fullName>
    </recommendedName>
</protein>
<evidence type="ECO:0000313" key="1">
    <source>
        <dbReference type="EMBL" id="QHU09356.1"/>
    </source>
</evidence>
<sequence length="327" mass="37918">MIDYTKYIWRVGLFFGIAYAYNQFHKYTDETEENKTYRIVKEYLIKQSSIATSKLPILWIYMEYPQNARHWKDFYSRNTTDLNQPYLYLTLKTIIDKCSNTFNICLIDDTTLFNIIPGWNLHIHEAAEPIQSKLRDLAKAYILKYYGGMFVPPSFLCLKNLGELYYSNTCGHSMFVGELQNYNSSSVTTSVCANKSFIGAHKGTPLLDEYISYLQELISSDYTSESIFKGNADLWLQDKVEHNQIHKIQAKHLGAKDNKGKDVKIDDLIGNSYIDFDPYCIGIYFPQNDILERSAYQWFARLNAKQVLDSDTIMGKLLLTKCNIIVN</sequence>
<dbReference type="Gene3D" id="3.90.550.20">
    <property type="match status" value="1"/>
</dbReference>
<accession>A0A6C0JX19</accession>
<evidence type="ECO:0008006" key="2">
    <source>
        <dbReference type="Google" id="ProtNLM"/>
    </source>
</evidence>